<feature type="transmembrane region" description="Helical" evidence="8">
    <location>
        <begin position="308"/>
        <end position="326"/>
    </location>
</feature>
<evidence type="ECO:0000256" key="4">
    <source>
        <dbReference type="ARBA" id="ARBA00022692"/>
    </source>
</evidence>
<dbReference type="RefSeq" id="WP_203895856.1">
    <property type="nucleotide sequence ID" value="NZ_BOOH01000078.1"/>
</dbReference>
<sequence>MSRTPDMLRALRHRNYRLWAGADFLSVAGTWMQVLGVNWLLLSISHSATSLGFGLFLQSLPTLLLAFAGGSLADRLPARPLVLTGQALHGLLALALAVIAFAGVQNVWPIYAVALLGGMVSALDGPALGRFGAEVVGPEDLSNGLALGSVISSGGRIIGMALAGALIPLTGTGTLFLLNGLSFAGVIAAVLCMRAGEMHPLPRARAAEVGITAGLRYISRTRWLLVLLGMAFVLGALGRNYQVTMAAMSEGPLAAGATGYGVLSVVFAVGAVLGGLYAASRPRLTFRILFAAALITSVGQAISGIVPGLLGFAVMLLPIAAAAVVLDTTVSTRAQLDTEPTMRGRVLAAQTMVGAASGAVGGPVLGMLCDTLGPREALVLAGVITTVVAFTAAVLLARSLGRTSPVAAAIVALRGPEGIRGIRGLRGVRRPSPAGPARRPAVSRSVRPGDAPRASRALPRPAVRRSARRIRPERALF</sequence>
<keyword evidence="5 8" id="KW-1133">Transmembrane helix</keyword>
<dbReference type="AlphaFoldDB" id="A0A8J3WA37"/>
<feature type="transmembrane region" description="Helical" evidence="8">
    <location>
        <begin position="253"/>
        <end position="277"/>
    </location>
</feature>
<comment type="caution">
    <text evidence="9">The sequence shown here is derived from an EMBL/GenBank/DDBJ whole genome shotgun (WGS) entry which is preliminary data.</text>
</comment>
<feature type="transmembrane region" description="Helical" evidence="8">
    <location>
        <begin position="48"/>
        <end position="69"/>
    </location>
</feature>
<feature type="transmembrane region" description="Helical" evidence="8">
    <location>
        <begin position="173"/>
        <end position="193"/>
    </location>
</feature>
<evidence type="ECO:0000256" key="3">
    <source>
        <dbReference type="ARBA" id="ARBA00022475"/>
    </source>
</evidence>
<keyword evidence="3" id="KW-1003">Cell membrane</keyword>
<dbReference type="EMBL" id="BOOH01000078">
    <property type="protein sequence ID" value="GIH81468.1"/>
    <property type="molecule type" value="Genomic_DNA"/>
</dbReference>
<proteinExistence type="predicted"/>
<evidence type="ECO:0000313" key="10">
    <source>
        <dbReference type="Proteomes" id="UP000616724"/>
    </source>
</evidence>
<feature type="transmembrane region" description="Helical" evidence="8">
    <location>
        <begin position="110"/>
        <end position="133"/>
    </location>
</feature>
<feature type="compositionally biased region" description="Low complexity" evidence="7">
    <location>
        <begin position="430"/>
        <end position="461"/>
    </location>
</feature>
<dbReference type="Proteomes" id="UP000616724">
    <property type="component" value="Unassembled WGS sequence"/>
</dbReference>
<comment type="subcellular location">
    <subcellularLocation>
        <location evidence="1">Cell membrane</location>
        <topology evidence="1">Multi-pass membrane protein</topology>
    </subcellularLocation>
</comment>
<feature type="transmembrane region" description="Helical" evidence="8">
    <location>
        <begin position="223"/>
        <end position="241"/>
    </location>
</feature>
<keyword evidence="4 8" id="KW-0812">Transmembrane</keyword>
<feature type="transmembrane region" description="Helical" evidence="8">
    <location>
        <begin position="21"/>
        <end position="42"/>
    </location>
</feature>
<keyword evidence="6 8" id="KW-0472">Membrane</keyword>
<dbReference type="GO" id="GO:0005886">
    <property type="term" value="C:plasma membrane"/>
    <property type="evidence" value="ECO:0007669"/>
    <property type="project" value="UniProtKB-SubCell"/>
</dbReference>
<feature type="region of interest" description="Disordered" evidence="7">
    <location>
        <begin position="424"/>
        <end position="465"/>
    </location>
</feature>
<feature type="transmembrane region" description="Helical" evidence="8">
    <location>
        <begin position="346"/>
        <end position="365"/>
    </location>
</feature>
<dbReference type="PANTHER" id="PTHR23513:SF11">
    <property type="entry name" value="STAPHYLOFERRIN A TRANSPORTER"/>
    <property type="match status" value="1"/>
</dbReference>
<keyword evidence="10" id="KW-1185">Reference proteome</keyword>
<evidence type="ECO:0000256" key="2">
    <source>
        <dbReference type="ARBA" id="ARBA00022448"/>
    </source>
</evidence>
<dbReference type="SUPFAM" id="SSF103473">
    <property type="entry name" value="MFS general substrate transporter"/>
    <property type="match status" value="1"/>
</dbReference>
<gene>
    <name evidence="9" type="ORF">Plo01_78970</name>
</gene>
<keyword evidence="2" id="KW-0813">Transport</keyword>
<dbReference type="Gene3D" id="1.20.1250.20">
    <property type="entry name" value="MFS general substrate transporter like domains"/>
    <property type="match status" value="1"/>
</dbReference>
<feature type="transmembrane region" description="Helical" evidence="8">
    <location>
        <begin position="145"/>
        <end position="167"/>
    </location>
</feature>
<name>A0A8J3WA37_9ACTN</name>
<reference evidence="9 10" key="1">
    <citation type="submission" date="2021-01" db="EMBL/GenBank/DDBJ databases">
        <title>Whole genome shotgun sequence of Planobispora longispora NBRC 13918.</title>
        <authorList>
            <person name="Komaki H."/>
            <person name="Tamura T."/>
        </authorList>
    </citation>
    <scope>NUCLEOTIDE SEQUENCE [LARGE SCALE GENOMIC DNA]</scope>
    <source>
        <strain evidence="9 10">NBRC 13918</strain>
    </source>
</reference>
<evidence type="ECO:0000256" key="6">
    <source>
        <dbReference type="ARBA" id="ARBA00023136"/>
    </source>
</evidence>
<feature type="transmembrane region" description="Helical" evidence="8">
    <location>
        <begin position="81"/>
        <end position="104"/>
    </location>
</feature>
<protein>
    <submittedName>
        <fullName evidence="9">MFS transporter</fullName>
    </submittedName>
</protein>
<evidence type="ECO:0000256" key="8">
    <source>
        <dbReference type="SAM" id="Phobius"/>
    </source>
</evidence>
<accession>A0A8J3WA37</accession>
<dbReference type="InterPro" id="IPR036259">
    <property type="entry name" value="MFS_trans_sf"/>
</dbReference>
<evidence type="ECO:0000256" key="7">
    <source>
        <dbReference type="SAM" id="MobiDB-lite"/>
    </source>
</evidence>
<organism evidence="9 10">
    <name type="scientific">Planobispora longispora</name>
    <dbReference type="NCBI Taxonomy" id="28887"/>
    <lineage>
        <taxon>Bacteria</taxon>
        <taxon>Bacillati</taxon>
        <taxon>Actinomycetota</taxon>
        <taxon>Actinomycetes</taxon>
        <taxon>Streptosporangiales</taxon>
        <taxon>Streptosporangiaceae</taxon>
        <taxon>Planobispora</taxon>
    </lineage>
</organism>
<dbReference type="PANTHER" id="PTHR23513">
    <property type="entry name" value="INTEGRAL MEMBRANE EFFLUX PROTEIN-RELATED"/>
    <property type="match status" value="1"/>
</dbReference>
<dbReference type="Pfam" id="PF05977">
    <property type="entry name" value="MFS_3"/>
    <property type="match status" value="1"/>
</dbReference>
<feature type="transmembrane region" description="Helical" evidence="8">
    <location>
        <begin position="284"/>
        <end position="302"/>
    </location>
</feature>
<feature type="transmembrane region" description="Helical" evidence="8">
    <location>
        <begin position="377"/>
        <end position="397"/>
    </location>
</feature>
<dbReference type="InterPro" id="IPR010290">
    <property type="entry name" value="TM_effector"/>
</dbReference>
<evidence type="ECO:0000256" key="5">
    <source>
        <dbReference type="ARBA" id="ARBA00022989"/>
    </source>
</evidence>
<evidence type="ECO:0000256" key="1">
    <source>
        <dbReference type="ARBA" id="ARBA00004651"/>
    </source>
</evidence>
<evidence type="ECO:0000313" key="9">
    <source>
        <dbReference type="EMBL" id="GIH81468.1"/>
    </source>
</evidence>
<dbReference type="CDD" id="cd06173">
    <property type="entry name" value="MFS_MefA_like"/>
    <property type="match status" value="1"/>
</dbReference>